<dbReference type="RefSeq" id="WP_274493724.1">
    <property type="nucleotide sequence ID" value="NZ_CP118166.1"/>
</dbReference>
<keyword evidence="4" id="KW-1185">Reference proteome</keyword>
<dbReference type="AlphaFoldDB" id="A0AAE9ZEU0"/>
<name>A0AAE9ZEU0_9PROT</name>
<feature type="transmembrane region" description="Helical" evidence="2">
    <location>
        <begin position="48"/>
        <end position="66"/>
    </location>
</feature>
<keyword evidence="2" id="KW-0472">Membrane</keyword>
<dbReference type="EMBL" id="CP118166">
    <property type="protein sequence ID" value="WDI31837.1"/>
    <property type="molecule type" value="Genomic_DNA"/>
</dbReference>
<feature type="transmembrane region" description="Helical" evidence="2">
    <location>
        <begin position="411"/>
        <end position="433"/>
    </location>
</feature>
<dbReference type="InterPro" id="IPR036259">
    <property type="entry name" value="MFS_trans_sf"/>
</dbReference>
<dbReference type="InterPro" id="IPR039672">
    <property type="entry name" value="MFS_2"/>
</dbReference>
<dbReference type="PANTHER" id="PTHR11328:SF24">
    <property type="entry name" value="MAJOR FACILITATOR SUPERFAMILY (MFS) PROFILE DOMAIN-CONTAINING PROTEIN"/>
    <property type="match status" value="1"/>
</dbReference>
<comment type="similarity">
    <text evidence="1">Belongs to the sodium:galactoside symporter (TC 2.A.2) family.</text>
</comment>
<feature type="transmembrane region" description="Helical" evidence="2">
    <location>
        <begin position="20"/>
        <end position="42"/>
    </location>
</feature>
<dbReference type="GO" id="GO:0008643">
    <property type="term" value="P:carbohydrate transport"/>
    <property type="evidence" value="ECO:0007669"/>
    <property type="project" value="InterPro"/>
</dbReference>
<feature type="transmembrane region" description="Helical" evidence="2">
    <location>
        <begin position="234"/>
        <end position="252"/>
    </location>
</feature>
<feature type="transmembrane region" description="Helical" evidence="2">
    <location>
        <begin position="377"/>
        <end position="399"/>
    </location>
</feature>
<evidence type="ECO:0000256" key="1">
    <source>
        <dbReference type="ARBA" id="ARBA00009617"/>
    </source>
</evidence>
<dbReference type="GO" id="GO:0015293">
    <property type="term" value="F:symporter activity"/>
    <property type="evidence" value="ECO:0007669"/>
    <property type="project" value="InterPro"/>
</dbReference>
<dbReference type="Pfam" id="PF13347">
    <property type="entry name" value="MFS_2"/>
    <property type="match status" value="1"/>
</dbReference>
<dbReference type="KEGG" id="hfl:PUV54_01375"/>
<dbReference type="PANTHER" id="PTHR11328">
    <property type="entry name" value="MAJOR FACILITATOR SUPERFAMILY DOMAIN-CONTAINING PROTEIN"/>
    <property type="match status" value="1"/>
</dbReference>
<dbReference type="GO" id="GO:0005886">
    <property type="term" value="C:plasma membrane"/>
    <property type="evidence" value="ECO:0007669"/>
    <property type="project" value="TreeGrafter"/>
</dbReference>
<dbReference type="Proteomes" id="UP001214043">
    <property type="component" value="Chromosome"/>
</dbReference>
<protein>
    <submittedName>
        <fullName evidence="3">MFS transporter</fullName>
    </submittedName>
</protein>
<evidence type="ECO:0000313" key="3">
    <source>
        <dbReference type="EMBL" id="WDI31837.1"/>
    </source>
</evidence>
<feature type="transmembrane region" description="Helical" evidence="2">
    <location>
        <begin position="157"/>
        <end position="178"/>
    </location>
</feature>
<reference evidence="3" key="1">
    <citation type="submission" date="2023-02" db="EMBL/GenBank/DDBJ databases">
        <title>Genome sequence of Hyphococcus flavus.</title>
        <authorList>
            <person name="Rong J.-C."/>
            <person name="Zhao Q."/>
            <person name="Yi M."/>
            <person name="Wu J.-Y."/>
        </authorList>
    </citation>
    <scope>NUCLEOTIDE SEQUENCE</scope>
    <source>
        <strain evidence="3">MCCC 1K03223</strain>
    </source>
</reference>
<accession>A0AAE9ZEU0</accession>
<keyword evidence="2" id="KW-0812">Transmembrane</keyword>
<keyword evidence="2" id="KW-1133">Transmembrane helix</keyword>
<gene>
    <name evidence="3" type="ORF">PUV54_01375</name>
</gene>
<feature type="transmembrane region" description="Helical" evidence="2">
    <location>
        <begin position="184"/>
        <end position="205"/>
    </location>
</feature>
<feature type="transmembrane region" description="Helical" evidence="2">
    <location>
        <begin position="272"/>
        <end position="292"/>
    </location>
</feature>
<dbReference type="Gene3D" id="1.20.1250.20">
    <property type="entry name" value="MFS general substrate transporter like domains"/>
    <property type="match status" value="2"/>
</dbReference>
<feature type="transmembrane region" description="Helical" evidence="2">
    <location>
        <begin position="87"/>
        <end position="105"/>
    </location>
</feature>
<feature type="transmembrane region" description="Helical" evidence="2">
    <location>
        <begin position="304"/>
        <end position="322"/>
    </location>
</feature>
<dbReference type="SUPFAM" id="SSF103473">
    <property type="entry name" value="MFS general substrate transporter"/>
    <property type="match status" value="1"/>
</dbReference>
<proteinExistence type="inferred from homology"/>
<feature type="transmembrane region" description="Helical" evidence="2">
    <location>
        <begin position="111"/>
        <end position="136"/>
    </location>
</feature>
<evidence type="ECO:0000313" key="4">
    <source>
        <dbReference type="Proteomes" id="UP001214043"/>
    </source>
</evidence>
<evidence type="ECO:0000256" key="2">
    <source>
        <dbReference type="SAM" id="Phobius"/>
    </source>
</evidence>
<sequence>MKTDQPAAGASPGLFRILGYSLPALPLAVMLIPVNAFLPFFYNDVVGISAALVGMILLYSRLLDVITDPLVGWMSDRTRIKFGRRRTWMFIGAPIFVFGAWMMFMPPEGAGAAHLFIATTTVFFGWTCIQIPYQAWGAETITNYDRRAVLSGMRETFTNLGIVGAASIPILAAMFFGHDSIDRFVMAMVGGAVMIAMPLAVLIASTSFPDRPAEKQISKQPQTGLLSRIRSAEFTRPFVLVLISYVCMGLAKGIQNAMTVYYATYVLKQPEVVGYVLFAAFSGVIIGTPLWVALSKTLGKHRSVAASLILAVAILMIFAVPLGPGQGWTFVVIEFFVGLAAAGYLVLPAAVIADAVDYDAVQKGRMRYGLHFASWSLMQKLVHAFAIGLALPVLAFFGFDDPAVSKDSLAPVIRMLYLVAPAPLYIIGAILFWQFPIDRKKHAEIRRIIEEDGLLEKSFRATG</sequence>
<feature type="transmembrane region" description="Helical" evidence="2">
    <location>
        <begin position="328"/>
        <end position="356"/>
    </location>
</feature>
<organism evidence="3 4">
    <name type="scientific">Hyphococcus flavus</name>
    <dbReference type="NCBI Taxonomy" id="1866326"/>
    <lineage>
        <taxon>Bacteria</taxon>
        <taxon>Pseudomonadati</taxon>
        <taxon>Pseudomonadota</taxon>
        <taxon>Alphaproteobacteria</taxon>
        <taxon>Parvularculales</taxon>
        <taxon>Parvularculaceae</taxon>
        <taxon>Hyphococcus</taxon>
    </lineage>
</organism>